<feature type="non-terminal residue" evidence="2">
    <location>
        <position position="88"/>
    </location>
</feature>
<dbReference type="Pfam" id="PF00435">
    <property type="entry name" value="Spectrin"/>
    <property type="match status" value="1"/>
</dbReference>
<dbReference type="OrthoDB" id="18853at2759"/>
<dbReference type="AlphaFoldDB" id="A0A401QH44"/>
<organism evidence="2 3">
    <name type="scientific">Scyliorhinus torazame</name>
    <name type="common">Cloudy catshark</name>
    <name type="synonym">Catulus torazame</name>
    <dbReference type="NCBI Taxonomy" id="75743"/>
    <lineage>
        <taxon>Eukaryota</taxon>
        <taxon>Metazoa</taxon>
        <taxon>Chordata</taxon>
        <taxon>Craniata</taxon>
        <taxon>Vertebrata</taxon>
        <taxon>Chondrichthyes</taxon>
        <taxon>Elasmobranchii</taxon>
        <taxon>Galeomorphii</taxon>
        <taxon>Galeoidea</taxon>
        <taxon>Carcharhiniformes</taxon>
        <taxon>Scyliorhinidae</taxon>
        <taxon>Scyliorhinus</taxon>
    </lineage>
</organism>
<evidence type="ECO:0000256" key="1">
    <source>
        <dbReference type="ARBA" id="ARBA00023203"/>
    </source>
</evidence>
<keyword evidence="3" id="KW-1185">Reference proteome</keyword>
<reference evidence="2 3" key="1">
    <citation type="journal article" date="2018" name="Nat. Ecol. Evol.">
        <title>Shark genomes provide insights into elasmobranch evolution and the origin of vertebrates.</title>
        <authorList>
            <person name="Hara Y"/>
            <person name="Yamaguchi K"/>
            <person name="Onimaru K"/>
            <person name="Kadota M"/>
            <person name="Koyanagi M"/>
            <person name="Keeley SD"/>
            <person name="Tatsumi K"/>
            <person name="Tanaka K"/>
            <person name="Motone F"/>
            <person name="Kageyama Y"/>
            <person name="Nozu R"/>
            <person name="Adachi N"/>
            <person name="Nishimura O"/>
            <person name="Nakagawa R"/>
            <person name="Tanegashima C"/>
            <person name="Kiyatake I"/>
            <person name="Matsumoto R"/>
            <person name="Murakumo K"/>
            <person name="Nishida K"/>
            <person name="Terakita A"/>
            <person name="Kuratani S"/>
            <person name="Sato K"/>
            <person name="Hyodo S Kuraku.S."/>
        </authorList>
    </citation>
    <scope>NUCLEOTIDE SEQUENCE [LARGE SCALE GENOMIC DNA]</scope>
</reference>
<dbReference type="STRING" id="75743.A0A401QH44"/>
<evidence type="ECO:0000313" key="3">
    <source>
        <dbReference type="Proteomes" id="UP000288216"/>
    </source>
</evidence>
<evidence type="ECO:0000313" key="2">
    <source>
        <dbReference type="EMBL" id="GCB84695.1"/>
    </source>
</evidence>
<dbReference type="Gene3D" id="1.20.58.60">
    <property type="match status" value="1"/>
</dbReference>
<comment type="caution">
    <text evidence="2">The sequence shown here is derived from an EMBL/GenBank/DDBJ whole genome shotgun (WGS) entry which is preliminary data.</text>
</comment>
<dbReference type="Proteomes" id="UP000288216">
    <property type="component" value="Unassembled WGS sequence"/>
</dbReference>
<protein>
    <submittedName>
        <fullName evidence="2">Uncharacterized protein</fullName>
    </submittedName>
</protein>
<sequence length="88" mass="10635">MKKHEAIEADVSSYRERVQVITELALELDSESYYDSKRISAQKDNILRLWSFLEETLNARRERLQLNVSLQKIFQEMVHMIDWMEEMQ</sequence>
<accession>A0A401QH44</accession>
<dbReference type="GO" id="GO:0003779">
    <property type="term" value="F:actin binding"/>
    <property type="evidence" value="ECO:0007669"/>
    <property type="project" value="UniProtKB-KW"/>
</dbReference>
<dbReference type="InterPro" id="IPR002017">
    <property type="entry name" value="Spectrin_repeat"/>
</dbReference>
<dbReference type="EMBL" id="BFAA01079492">
    <property type="protein sequence ID" value="GCB84695.1"/>
    <property type="molecule type" value="Genomic_DNA"/>
</dbReference>
<proteinExistence type="predicted"/>
<keyword evidence="1" id="KW-0009">Actin-binding</keyword>
<name>A0A401QH44_SCYTO</name>
<gene>
    <name evidence="2" type="ORF">scyTo_0025258</name>
</gene>
<dbReference type="PANTHER" id="PTHR11915">
    <property type="entry name" value="SPECTRIN/FILAMIN RELATED CYTOSKELETAL PROTEIN"/>
    <property type="match status" value="1"/>
</dbReference>
<dbReference type="SUPFAM" id="SSF46966">
    <property type="entry name" value="Spectrin repeat"/>
    <property type="match status" value="1"/>
</dbReference>